<dbReference type="Gene3D" id="3.40.390.30">
    <property type="entry name" value="Metalloproteases ('zincins'), catalytic domain"/>
    <property type="match status" value="1"/>
</dbReference>
<dbReference type="AlphaFoldDB" id="A0A7S6RD96"/>
<dbReference type="GO" id="GO:0006364">
    <property type="term" value="P:rRNA processing"/>
    <property type="evidence" value="ECO:0007669"/>
    <property type="project" value="UniProtKB-UniRule"/>
</dbReference>
<keyword evidence="5 9" id="KW-0479">Metal-binding</keyword>
<dbReference type="EMBL" id="CP063311">
    <property type="protein sequence ID" value="QOV22580.1"/>
    <property type="molecule type" value="Genomic_DNA"/>
</dbReference>
<dbReference type="RefSeq" id="WP_200988202.1">
    <property type="nucleotide sequence ID" value="NZ_CP063311.1"/>
</dbReference>
<keyword evidence="4 9" id="KW-0540">Nuclease</keyword>
<keyword evidence="2 9" id="KW-0690">Ribosome biogenesis</keyword>
<dbReference type="GO" id="GO:0005737">
    <property type="term" value="C:cytoplasm"/>
    <property type="evidence" value="ECO:0007669"/>
    <property type="project" value="UniProtKB-SubCell"/>
</dbReference>
<keyword evidence="7 9" id="KW-0378">Hydrolase</keyword>
<evidence type="ECO:0000256" key="9">
    <source>
        <dbReference type="HAMAP-Rule" id="MF_00009"/>
    </source>
</evidence>
<evidence type="ECO:0000256" key="3">
    <source>
        <dbReference type="ARBA" id="ARBA00022552"/>
    </source>
</evidence>
<dbReference type="InterPro" id="IPR020549">
    <property type="entry name" value="YbeY_CS"/>
</dbReference>
<gene>
    <name evidence="9 10" type="primary">ybeY</name>
    <name evidence="10" type="ORF">IM676_18295</name>
</gene>
<dbReference type="InterPro" id="IPR023091">
    <property type="entry name" value="MetalPrtase_cat_dom_sf_prd"/>
</dbReference>
<dbReference type="Pfam" id="PF02130">
    <property type="entry name" value="YbeY"/>
    <property type="match status" value="1"/>
</dbReference>
<keyword evidence="3 9" id="KW-0698">rRNA processing</keyword>
<dbReference type="EC" id="3.1.-.-" evidence="9"/>
<name>A0A7S6RD96_9CYAN</name>
<evidence type="ECO:0000256" key="4">
    <source>
        <dbReference type="ARBA" id="ARBA00022722"/>
    </source>
</evidence>
<evidence type="ECO:0000256" key="6">
    <source>
        <dbReference type="ARBA" id="ARBA00022759"/>
    </source>
</evidence>
<dbReference type="KEGG" id="aee:IM676_18295"/>
<dbReference type="PANTHER" id="PTHR46986:SF1">
    <property type="entry name" value="ENDORIBONUCLEASE YBEY, CHLOROPLASTIC"/>
    <property type="match status" value="1"/>
</dbReference>
<protein>
    <recommendedName>
        <fullName evidence="9">Endoribonuclease YbeY</fullName>
        <ecNumber evidence="9">3.1.-.-</ecNumber>
    </recommendedName>
</protein>
<dbReference type="PROSITE" id="PS01306">
    <property type="entry name" value="UPF0054"/>
    <property type="match status" value="1"/>
</dbReference>
<reference evidence="11" key="1">
    <citation type="submission" date="2020-10" db="EMBL/GenBank/DDBJ databases">
        <title>Genome-based taxonomic classification of the species Anabaenopsis elenkinii.</title>
        <authorList>
            <person name="Delbaje E."/>
            <person name="Andreote A.P.D."/>
            <person name="Pellegrinetti T.A."/>
            <person name="Cruz R.B."/>
            <person name="Branco L.H.Z."/>
            <person name="Fiore M.F."/>
        </authorList>
    </citation>
    <scope>NUCLEOTIDE SEQUENCE [LARGE SCALE GENOMIC DNA]</scope>
    <source>
        <strain evidence="11">CCIBt3563</strain>
    </source>
</reference>
<proteinExistence type="inferred from homology"/>
<evidence type="ECO:0000313" key="10">
    <source>
        <dbReference type="EMBL" id="QOV22580.1"/>
    </source>
</evidence>
<evidence type="ECO:0000256" key="1">
    <source>
        <dbReference type="ARBA" id="ARBA00010875"/>
    </source>
</evidence>
<feature type="binding site" evidence="9">
    <location>
        <position position="137"/>
    </location>
    <ligand>
        <name>Zn(2+)</name>
        <dbReference type="ChEBI" id="CHEBI:29105"/>
        <note>catalytic</note>
    </ligand>
</feature>
<evidence type="ECO:0000256" key="5">
    <source>
        <dbReference type="ARBA" id="ARBA00022723"/>
    </source>
</evidence>
<comment type="function">
    <text evidence="9">Single strand-specific metallo-endoribonuclease involved in late-stage 70S ribosome quality control and in maturation of the 3' terminus of the 16S rRNA.</text>
</comment>
<dbReference type="HAMAP" id="MF_00009">
    <property type="entry name" value="Endoribonucl_YbeY"/>
    <property type="match status" value="1"/>
</dbReference>
<comment type="cofactor">
    <cofactor evidence="9">
        <name>Zn(2+)</name>
        <dbReference type="ChEBI" id="CHEBI:29105"/>
    </cofactor>
    <text evidence="9">Binds 1 zinc ion.</text>
</comment>
<feature type="binding site" evidence="9">
    <location>
        <position position="141"/>
    </location>
    <ligand>
        <name>Zn(2+)</name>
        <dbReference type="ChEBI" id="CHEBI:29105"/>
        <note>catalytic</note>
    </ligand>
</feature>
<dbReference type="GO" id="GO:0008270">
    <property type="term" value="F:zinc ion binding"/>
    <property type="evidence" value="ECO:0007669"/>
    <property type="project" value="UniProtKB-UniRule"/>
</dbReference>
<keyword evidence="9" id="KW-0963">Cytoplasm</keyword>
<keyword evidence="8 9" id="KW-0862">Zinc</keyword>
<dbReference type="PANTHER" id="PTHR46986">
    <property type="entry name" value="ENDORIBONUCLEASE YBEY, CHLOROPLASTIC"/>
    <property type="match status" value="1"/>
</dbReference>
<dbReference type="GO" id="GO:0004521">
    <property type="term" value="F:RNA endonuclease activity"/>
    <property type="evidence" value="ECO:0007669"/>
    <property type="project" value="UniProtKB-UniRule"/>
</dbReference>
<evidence type="ECO:0000256" key="2">
    <source>
        <dbReference type="ARBA" id="ARBA00022517"/>
    </source>
</evidence>
<evidence type="ECO:0000313" key="11">
    <source>
        <dbReference type="Proteomes" id="UP000593846"/>
    </source>
</evidence>
<comment type="similarity">
    <text evidence="1 9">Belongs to the endoribonuclease YbeY family.</text>
</comment>
<evidence type="ECO:0000256" key="8">
    <source>
        <dbReference type="ARBA" id="ARBA00022833"/>
    </source>
</evidence>
<dbReference type="NCBIfam" id="TIGR00043">
    <property type="entry name" value="rRNA maturation RNase YbeY"/>
    <property type="match status" value="1"/>
</dbReference>
<keyword evidence="6 9" id="KW-0255">Endonuclease</keyword>
<dbReference type="GO" id="GO:0004222">
    <property type="term" value="F:metalloendopeptidase activity"/>
    <property type="evidence" value="ECO:0007669"/>
    <property type="project" value="InterPro"/>
</dbReference>
<sequence length="175" mass="20102">MQVELDVQDLFSPSSSGEVIDFEYKYIPVARETWEDWFGCWLSSLQLDLPPAPGYEIGLRLTDDREIQSLNAEYRHQDQATDVLSFAALEVDFPENPEMQDEPLYLGDIVISVNTAQRQAQQQGHSLPTELAWLAAHGLLHLLGWDHPDEDQLMQMLQQQVKLLKLVSIDFDIEY</sequence>
<dbReference type="SUPFAM" id="SSF55486">
    <property type="entry name" value="Metalloproteases ('zincins'), catalytic domain"/>
    <property type="match status" value="1"/>
</dbReference>
<evidence type="ECO:0000256" key="7">
    <source>
        <dbReference type="ARBA" id="ARBA00022801"/>
    </source>
</evidence>
<accession>A0A7S6RD96</accession>
<dbReference type="InterPro" id="IPR002036">
    <property type="entry name" value="YbeY"/>
</dbReference>
<dbReference type="Proteomes" id="UP000593846">
    <property type="component" value="Chromosome"/>
</dbReference>
<feature type="binding site" evidence="9">
    <location>
        <position position="147"/>
    </location>
    <ligand>
        <name>Zn(2+)</name>
        <dbReference type="ChEBI" id="CHEBI:29105"/>
        <note>catalytic</note>
    </ligand>
</feature>
<keyword evidence="11" id="KW-1185">Reference proteome</keyword>
<organism evidence="10 11">
    <name type="scientific">Anabaenopsis elenkinii CCIBt3563</name>
    <dbReference type="NCBI Taxonomy" id="2779889"/>
    <lineage>
        <taxon>Bacteria</taxon>
        <taxon>Bacillati</taxon>
        <taxon>Cyanobacteriota</taxon>
        <taxon>Cyanophyceae</taxon>
        <taxon>Nostocales</taxon>
        <taxon>Nodulariaceae</taxon>
        <taxon>Anabaenopsis</taxon>
    </lineage>
</organism>
<comment type="subcellular location">
    <subcellularLocation>
        <location evidence="9">Cytoplasm</location>
    </subcellularLocation>
</comment>